<protein>
    <recommendedName>
        <fullName evidence="3">DUF676 domain-containing protein</fullName>
    </recommendedName>
</protein>
<feature type="transmembrane region" description="Helical" evidence="2">
    <location>
        <begin position="79"/>
        <end position="98"/>
    </location>
</feature>
<keyword evidence="2" id="KW-0812">Transmembrane</keyword>
<name>A0A5J6VIM5_9VIRU</name>
<dbReference type="InterPro" id="IPR007751">
    <property type="entry name" value="DUF676_lipase-like"/>
</dbReference>
<evidence type="ECO:0000256" key="1">
    <source>
        <dbReference type="SAM" id="MobiDB-lite"/>
    </source>
</evidence>
<sequence>MSLFDELLDDIEQISLNNYKPRQVLDFTSKYLLSFISIILLLEAIYNGTHTRSILENNMYVKSCFQIMLLYKAHDNPKYLVGLLLFIITTNTLINSVLPVRPLLPSGSHFNLKKLKTDYNNKLTELTELNELNKTLTIYFPGNADYNHDKLIKWDSTCNNMIIQFIYPEWIDKSLFQDLMSISTIKAKSIKHFDKYIEFLNIDEFNEINFLCWSYGGFIGPAIINNLMRKEKFKDKIKRIDMFAPLNSPFQGISIEDNIIFTGVAQLVKGFLSTCLKYMKSTGDEIKEIKQQNNNIIINITVDTDDETIYFSKDYNKHPLVVEFGIKNLKINCKSETYRKNEERTHISLQPYEDYDPNDNNNPNQENKINYIIYSCLGGINVNLV</sequence>
<feature type="region of interest" description="Disordered" evidence="1">
    <location>
        <begin position="344"/>
        <end position="363"/>
    </location>
</feature>
<evidence type="ECO:0000256" key="2">
    <source>
        <dbReference type="SAM" id="Phobius"/>
    </source>
</evidence>
<accession>A0A5J6VIM5</accession>
<feature type="domain" description="DUF676" evidence="3">
    <location>
        <begin position="205"/>
        <end position="311"/>
    </location>
</feature>
<dbReference type="EMBL" id="MN448276">
    <property type="protein sequence ID" value="QFG74035.1"/>
    <property type="molecule type" value="Genomic_DNA"/>
</dbReference>
<proteinExistence type="predicted"/>
<evidence type="ECO:0000259" key="3">
    <source>
        <dbReference type="Pfam" id="PF05057"/>
    </source>
</evidence>
<dbReference type="Pfam" id="PF05057">
    <property type="entry name" value="DUF676"/>
    <property type="match status" value="1"/>
</dbReference>
<evidence type="ECO:0000313" key="4">
    <source>
        <dbReference type="EMBL" id="QFG74035.1"/>
    </source>
</evidence>
<feature type="transmembrane region" description="Helical" evidence="2">
    <location>
        <begin position="31"/>
        <end position="49"/>
    </location>
</feature>
<keyword evidence="2" id="KW-0472">Membrane</keyword>
<organism evidence="4">
    <name type="scientific">Megaviridae environmental sample</name>
    <dbReference type="NCBI Taxonomy" id="1737588"/>
    <lineage>
        <taxon>Viruses</taxon>
        <taxon>Varidnaviria</taxon>
        <taxon>Bamfordvirae</taxon>
        <taxon>Nucleocytoviricota</taxon>
        <taxon>Megaviricetes</taxon>
        <taxon>Imitervirales</taxon>
        <taxon>Mimiviridae</taxon>
        <taxon>environmental samples</taxon>
    </lineage>
</organism>
<reference evidence="4" key="1">
    <citation type="journal article" date="2019" name="Philos. Trans. R. Soc. Lond., B, Biol. Sci.">
        <title>Targeted metagenomic recovery of four divergent viruses reveals shared and distinctive characteristics of giant viruses of marine eukaryotes.</title>
        <authorList>
            <person name="Needham D.M."/>
            <person name="Poirier C."/>
            <person name="Hehenberger E."/>
            <person name="Jimenez V."/>
            <person name="Swalwell J.E."/>
            <person name="Santoro A.E."/>
            <person name="Worden A.Z."/>
        </authorList>
    </citation>
    <scope>NUCLEOTIDE SEQUENCE</scope>
    <source>
        <strain evidence="4">OPacV-662</strain>
    </source>
</reference>
<keyword evidence="2" id="KW-1133">Transmembrane helix</keyword>